<protein>
    <submittedName>
        <fullName evidence="1">Flagellin modification protein FlmF</fullName>
    </submittedName>
</protein>
<dbReference type="KEGG" id="cmb:CSW64_03575"/>
<dbReference type="EMBL" id="CP024201">
    <property type="protein sequence ID" value="ATQ41556.1"/>
    <property type="molecule type" value="Genomic_DNA"/>
</dbReference>
<keyword evidence="1" id="KW-0966">Cell projection</keyword>
<dbReference type="OrthoDB" id="7169003at2"/>
<gene>
    <name evidence="1" type="ORF">CSW64_03575</name>
</gene>
<sequence length="417" mass="44498">MSRRLRIIGGGLTGILAAFEGHRLGWRDIVLHERFEGLGGVARPRVAHGAELRDGCVYFGGPGDPIVTILTTHGAKFEAFANRFGSVSPSTTGATIFCRDFGGPVVETEETALASVGGASLADRLSAYPEPVRGSLERYCRWHLDDAGLAGIDAEAAIPLAINRVVPAYADFDALADAKRADPRMDDLWGIPRGHWGRTANLVASLPTGGFATLFETCRRALLDLGVRLETESLVPPRQAFAELGDDDTLVWAASPTPLFKPLGLATPHLLRKTFASYIYEARFDGPCPAYVQNFTAQGSAFRVYVYVTGGRTMAVAECVREADPLDLKAEMADLMAGLGALEVGELAQVSVQPRWIYHSREAVDGLAALRAAAAARFGPRFIAGAWEPYAKSAKLAQVNAALAAAWTGESALALTA</sequence>
<dbReference type="Proteomes" id="UP000228945">
    <property type="component" value="Chromosome"/>
</dbReference>
<evidence type="ECO:0000313" key="2">
    <source>
        <dbReference type="Proteomes" id="UP000228945"/>
    </source>
</evidence>
<reference evidence="1 2" key="1">
    <citation type="submission" date="2017-10" db="EMBL/GenBank/DDBJ databases">
        <title>Genome sequence of Caulobacter mirabilis FWC38.</title>
        <authorList>
            <person name="Fiebig A."/>
            <person name="Crosson S."/>
        </authorList>
    </citation>
    <scope>NUCLEOTIDE SEQUENCE [LARGE SCALE GENOMIC DNA]</scope>
    <source>
        <strain evidence="1 2">FWC 38</strain>
    </source>
</reference>
<keyword evidence="2" id="KW-1185">Reference proteome</keyword>
<evidence type="ECO:0000313" key="1">
    <source>
        <dbReference type="EMBL" id="ATQ41556.1"/>
    </source>
</evidence>
<keyword evidence="1" id="KW-0282">Flagellum</keyword>
<dbReference type="SUPFAM" id="SSF51971">
    <property type="entry name" value="Nucleotide-binding domain"/>
    <property type="match status" value="2"/>
</dbReference>
<accession>A0A2D2AU79</accession>
<name>A0A2D2AU79_9CAUL</name>
<dbReference type="AlphaFoldDB" id="A0A2D2AU79"/>
<proteinExistence type="predicted"/>
<dbReference type="RefSeq" id="WP_099620812.1">
    <property type="nucleotide sequence ID" value="NZ_CP024201.1"/>
</dbReference>
<organism evidence="1 2">
    <name type="scientific">Caulobacter mirabilis</name>
    <dbReference type="NCBI Taxonomy" id="69666"/>
    <lineage>
        <taxon>Bacteria</taxon>
        <taxon>Pseudomonadati</taxon>
        <taxon>Pseudomonadota</taxon>
        <taxon>Alphaproteobacteria</taxon>
        <taxon>Caulobacterales</taxon>
        <taxon>Caulobacteraceae</taxon>
        <taxon>Caulobacter</taxon>
    </lineage>
</organism>
<keyword evidence="1" id="KW-0969">Cilium</keyword>